<evidence type="ECO:0000256" key="2">
    <source>
        <dbReference type="ARBA" id="ARBA00022692"/>
    </source>
</evidence>
<feature type="transmembrane region" description="Helical" evidence="7">
    <location>
        <begin position="563"/>
        <end position="584"/>
    </location>
</feature>
<dbReference type="GO" id="GO:0016887">
    <property type="term" value="F:ATP hydrolysis activity"/>
    <property type="evidence" value="ECO:0007669"/>
    <property type="project" value="InterPro"/>
</dbReference>
<feature type="transmembrane region" description="Helical" evidence="7">
    <location>
        <begin position="480"/>
        <end position="503"/>
    </location>
</feature>
<dbReference type="PROSITE" id="PS00211">
    <property type="entry name" value="ABC_TRANSPORTER_1"/>
    <property type="match status" value="1"/>
</dbReference>
<evidence type="ECO:0000256" key="4">
    <source>
        <dbReference type="ARBA" id="ARBA00022840"/>
    </source>
</evidence>
<dbReference type="GO" id="GO:0005524">
    <property type="term" value="F:ATP binding"/>
    <property type="evidence" value="ECO:0007669"/>
    <property type="project" value="UniProtKB-KW"/>
</dbReference>
<feature type="transmembrane region" description="Helical" evidence="7">
    <location>
        <begin position="383"/>
        <end position="402"/>
    </location>
</feature>
<dbReference type="Pfam" id="PF00005">
    <property type="entry name" value="ABC_tran"/>
    <property type="match status" value="1"/>
</dbReference>
<sequence>MSVRFNNTEKVGVVVRDAEKCYGKNVVLNRLNMNVDPGSIYALLGPSGCGKTTLLSCIVGRMSLDGGYIETSARQYSSMGYMPQNIALYMTLSIKETFSYYGSVYGMSDASIELRGVALAKLLELPPLDRIVETLSGGQQRRVSLAVSLIHNPEILILDEPTVGLDPILSDSIWKYLVKIANEDRKTIIITTHYIEEAKQAHRVGLMRGGVLLCEETPADLISKNQCESMEQAFLKLSYKQEISRQNEEISVPEVLPLKRKGIALKKGSIFTSQCFKAELVKNGFFIWRNKPMLLFLFGLPLVITFLFNMAIGHSPKGMRMAMVSMETPNGVYDCIAPPPPGMACNFSYPLSCRFAHKLRDNGLELVPFEDVVTAIQASRRGFVWGVILIPANYTVSLLARFEHNLRTPDYFAEHGEINIWLDMSNQNIGTLLKINLVSTYNSYMQDVFDGCHWPQAALSLPIKMGPPIYGEKVANLNHYASPAIILLLIFYLPMSYTIGVLVQEKLLGVLERSMVAGVNLIEVFIAHTVIQIFILFIQMGVAMTVLYFIYESPFVGDPLTAISLILLQGISGIAFGFCIAITFDKMLHATYASLGSVFSFFFFSGMVWPQQGAHFLLQWFRWVVPVTYSVEAMRALTVKGWSVLHPLVAKGFLSVAGWILIYCLFAHIVLRLRKGTFATP</sequence>
<keyword evidence="4" id="KW-0067">ATP-binding</keyword>
<dbReference type="InterPro" id="IPR003439">
    <property type="entry name" value="ABC_transporter-like_ATP-bd"/>
</dbReference>
<accession>A0A0K8SCN9</accession>
<dbReference type="Pfam" id="PF12698">
    <property type="entry name" value="ABC2_membrane_3"/>
    <property type="match status" value="1"/>
</dbReference>
<protein>
    <recommendedName>
        <fullName evidence="8">ABC transporter domain-containing protein</fullName>
    </recommendedName>
</protein>
<dbReference type="SUPFAM" id="SSF52540">
    <property type="entry name" value="P-loop containing nucleoside triphosphate hydrolases"/>
    <property type="match status" value="1"/>
</dbReference>
<name>A0A0K8SCN9_LYGHE</name>
<dbReference type="CDD" id="cd03230">
    <property type="entry name" value="ABC_DR_subfamily_A"/>
    <property type="match status" value="1"/>
</dbReference>
<feature type="transmembrane region" description="Helical" evidence="7">
    <location>
        <begin position="524"/>
        <end position="551"/>
    </location>
</feature>
<reference evidence="9" key="1">
    <citation type="submission" date="2014-09" db="EMBL/GenBank/DDBJ databases">
        <authorList>
            <person name="Magalhaes I.L.F."/>
            <person name="Oliveira U."/>
            <person name="Santos F.R."/>
            <person name="Vidigal T.H.D.A."/>
            <person name="Brescovit A.D."/>
            <person name="Santos A.J."/>
        </authorList>
    </citation>
    <scope>NUCLEOTIDE SEQUENCE</scope>
</reference>
<feature type="transmembrane region" description="Helical" evidence="7">
    <location>
        <begin position="591"/>
        <end position="609"/>
    </location>
</feature>
<dbReference type="InterPro" id="IPR013525">
    <property type="entry name" value="ABC2_TM"/>
</dbReference>
<dbReference type="GO" id="GO:0140359">
    <property type="term" value="F:ABC-type transporter activity"/>
    <property type="evidence" value="ECO:0007669"/>
    <property type="project" value="InterPro"/>
</dbReference>
<dbReference type="InterPro" id="IPR003593">
    <property type="entry name" value="AAA+_ATPase"/>
</dbReference>
<evidence type="ECO:0000256" key="6">
    <source>
        <dbReference type="ARBA" id="ARBA00023136"/>
    </source>
</evidence>
<comment type="subcellular location">
    <subcellularLocation>
        <location evidence="1">Membrane</location>
        <topology evidence="1">Multi-pass membrane protein</topology>
    </subcellularLocation>
</comment>
<evidence type="ECO:0000256" key="5">
    <source>
        <dbReference type="ARBA" id="ARBA00022989"/>
    </source>
</evidence>
<dbReference type="InterPro" id="IPR017871">
    <property type="entry name" value="ABC_transporter-like_CS"/>
</dbReference>
<dbReference type="AlphaFoldDB" id="A0A0K8SCN9"/>
<feature type="transmembrane region" description="Helical" evidence="7">
    <location>
        <begin position="293"/>
        <end position="312"/>
    </location>
</feature>
<dbReference type="EMBL" id="GBRD01014769">
    <property type="protein sequence ID" value="JAG51057.1"/>
    <property type="molecule type" value="Transcribed_RNA"/>
</dbReference>
<keyword evidence="5 7" id="KW-1133">Transmembrane helix</keyword>
<dbReference type="Gene3D" id="3.40.50.300">
    <property type="entry name" value="P-loop containing nucleotide triphosphate hydrolases"/>
    <property type="match status" value="1"/>
</dbReference>
<dbReference type="GO" id="GO:0016020">
    <property type="term" value="C:membrane"/>
    <property type="evidence" value="ECO:0007669"/>
    <property type="project" value="UniProtKB-SubCell"/>
</dbReference>
<feature type="domain" description="ABC transporter" evidence="8">
    <location>
        <begin position="3"/>
        <end position="234"/>
    </location>
</feature>
<keyword evidence="2 7" id="KW-0812">Transmembrane</keyword>
<feature type="transmembrane region" description="Helical" evidence="7">
    <location>
        <begin position="652"/>
        <end position="671"/>
    </location>
</feature>
<evidence type="ECO:0000256" key="1">
    <source>
        <dbReference type="ARBA" id="ARBA00004141"/>
    </source>
</evidence>
<evidence type="ECO:0000259" key="8">
    <source>
        <dbReference type="PROSITE" id="PS50893"/>
    </source>
</evidence>
<keyword evidence="6 7" id="KW-0472">Membrane</keyword>
<dbReference type="SMART" id="SM00382">
    <property type="entry name" value="AAA"/>
    <property type="match status" value="1"/>
</dbReference>
<dbReference type="PROSITE" id="PS50893">
    <property type="entry name" value="ABC_TRANSPORTER_2"/>
    <property type="match status" value="1"/>
</dbReference>
<evidence type="ECO:0000313" key="9">
    <source>
        <dbReference type="EMBL" id="JAG51057.1"/>
    </source>
</evidence>
<evidence type="ECO:0000256" key="7">
    <source>
        <dbReference type="SAM" id="Phobius"/>
    </source>
</evidence>
<keyword evidence="3" id="KW-0547">Nucleotide-binding</keyword>
<dbReference type="PANTHER" id="PTHR43038">
    <property type="entry name" value="ATP-BINDING CASSETTE, SUB-FAMILY H, MEMBER 1"/>
    <property type="match status" value="1"/>
</dbReference>
<evidence type="ECO:0000256" key="3">
    <source>
        <dbReference type="ARBA" id="ARBA00022741"/>
    </source>
</evidence>
<proteinExistence type="predicted"/>
<dbReference type="PANTHER" id="PTHR43038:SF2">
    <property type="entry name" value="RH61964P"/>
    <property type="match status" value="1"/>
</dbReference>
<organism evidence="9">
    <name type="scientific">Lygus hesperus</name>
    <name type="common">Western plant bug</name>
    <dbReference type="NCBI Taxonomy" id="30085"/>
    <lineage>
        <taxon>Eukaryota</taxon>
        <taxon>Metazoa</taxon>
        <taxon>Ecdysozoa</taxon>
        <taxon>Arthropoda</taxon>
        <taxon>Hexapoda</taxon>
        <taxon>Insecta</taxon>
        <taxon>Pterygota</taxon>
        <taxon>Neoptera</taxon>
        <taxon>Paraneoptera</taxon>
        <taxon>Hemiptera</taxon>
        <taxon>Heteroptera</taxon>
        <taxon>Panheteroptera</taxon>
        <taxon>Cimicomorpha</taxon>
        <taxon>Miridae</taxon>
        <taxon>Mirini</taxon>
        <taxon>Lygus</taxon>
    </lineage>
</organism>
<dbReference type="InterPro" id="IPR027417">
    <property type="entry name" value="P-loop_NTPase"/>
</dbReference>